<accession>A0ABR0NSC4</accession>
<proteinExistence type="predicted"/>
<sequence>MLRRRSTVAIIDRQRRRCRLRWPIIKILSFYWLFDSRHHFHTIYHRRWSPRPPMAVQTQERYGEGYVEVDGGKGAEGLRGGGWR</sequence>
<dbReference type="EMBL" id="JARKNE010000009">
    <property type="protein sequence ID" value="KAK5804228.1"/>
    <property type="molecule type" value="Genomic_DNA"/>
</dbReference>
<keyword evidence="2" id="KW-1185">Reference proteome</keyword>
<reference evidence="1 2" key="1">
    <citation type="submission" date="2023-03" db="EMBL/GenBank/DDBJ databases">
        <title>WGS of Gossypium arboreum.</title>
        <authorList>
            <person name="Yu D."/>
        </authorList>
    </citation>
    <scope>NUCLEOTIDE SEQUENCE [LARGE SCALE GENOMIC DNA]</scope>
    <source>
        <tissue evidence="1">Leaf</tissue>
    </source>
</reference>
<name>A0ABR0NSC4_GOSAR</name>
<evidence type="ECO:0000313" key="2">
    <source>
        <dbReference type="Proteomes" id="UP001358586"/>
    </source>
</evidence>
<dbReference type="Proteomes" id="UP001358586">
    <property type="component" value="Chromosome 9"/>
</dbReference>
<organism evidence="1 2">
    <name type="scientific">Gossypium arboreum</name>
    <name type="common">Tree cotton</name>
    <name type="synonym">Gossypium nanking</name>
    <dbReference type="NCBI Taxonomy" id="29729"/>
    <lineage>
        <taxon>Eukaryota</taxon>
        <taxon>Viridiplantae</taxon>
        <taxon>Streptophyta</taxon>
        <taxon>Embryophyta</taxon>
        <taxon>Tracheophyta</taxon>
        <taxon>Spermatophyta</taxon>
        <taxon>Magnoliopsida</taxon>
        <taxon>eudicotyledons</taxon>
        <taxon>Gunneridae</taxon>
        <taxon>Pentapetalae</taxon>
        <taxon>rosids</taxon>
        <taxon>malvids</taxon>
        <taxon>Malvales</taxon>
        <taxon>Malvaceae</taxon>
        <taxon>Malvoideae</taxon>
        <taxon>Gossypium</taxon>
    </lineage>
</organism>
<protein>
    <submittedName>
        <fullName evidence="1">Uncharacterized protein</fullName>
    </submittedName>
</protein>
<gene>
    <name evidence="1" type="ORF">PVK06_031877</name>
</gene>
<evidence type="ECO:0000313" key="1">
    <source>
        <dbReference type="EMBL" id="KAK5804228.1"/>
    </source>
</evidence>
<comment type="caution">
    <text evidence="1">The sequence shown here is derived from an EMBL/GenBank/DDBJ whole genome shotgun (WGS) entry which is preliminary data.</text>
</comment>